<protein>
    <submittedName>
        <fullName evidence="1">Uncharacterized protein</fullName>
    </submittedName>
</protein>
<dbReference type="Gene3D" id="3.30.2170.10">
    <property type="entry name" value="archaeoglobus fulgidus dsm 4304 superfamily"/>
    <property type="match status" value="1"/>
</dbReference>
<dbReference type="EMBL" id="LUTY01000010">
    <property type="protein sequence ID" value="OAD24097.1"/>
    <property type="molecule type" value="Genomic_DNA"/>
</dbReference>
<gene>
    <name evidence="1" type="ORF">THIOM_000050</name>
</gene>
<reference evidence="1 2" key="1">
    <citation type="submission" date="2016-05" db="EMBL/GenBank/DDBJ databases">
        <title>Single-cell genome of chain-forming Candidatus Thiomargarita nelsonii and comparison to other large sulfur-oxidizing bacteria.</title>
        <authorList>
            <person name="Winkel M."/>
            <person name="Salman V."/>
            <person name="Woyke T."/>
            <person name="Schulz-Vogt H."/>
            <person name="Richter M."/>
            <person name="Flood B."/>
            <person name="Bailey J."/>
            <person name="Amann R."/>
            <person name="Mussmann M."/>
        </authorList>
    </citation>
    <scope>NUCLEOTIDE SEQUENCE [LARGE SCALE GENOMIC DNA]</scope>
    <source>
        <strain evidence="1 2">THI036</strain>
    </source>
</reference>
<dbReference type="Proteomes" id="UP000076962">
    <property type="component" value="Unassembled WGS sequence"/>
</dbReference>
<sequence length="37" mass="3914">MGKILQRLTLTGHVPEALRIAHLIGSAVMTGESGKRA</sequence>
<dbReference type="AlphaFoldDB" id="A0A176S7X2"/>
<evidence type="ECO:0000313" key="2">
    <source>
        <dbReference type="Proteomes" id="UP000076962"/>
    </source>
</evidence>
<organism evidence="1 2">
    <name type="scientific">Candidatus Thiomargarita nelsonii</name>
    <dbReference type="NCBI Taxonomy" id="1003181"/>
    <lineage>
        <taxon>Bacteria</taxon>
        <taxon>Pseudomonadati</taxon>
        <taxon>Pseudomonadota</taxon>
        <taxon>Gammaproteobacteria</taxon>
        <taxon>Thiotrichales</taxon>
        <taxon>Thiotrichaceae</taxon>
        <taxon>Thiomargarita</taxon>
    </lineage>
</organism>
<accession>A0A176S7X2</accession>
<comment type="caution">
    <text evidence="1">The sequence shown here is derived from an EMBL/GenBank/DDBJ whole genome shotgun (WGS) entry which is preliminary data.</text>
</comment>
<name>A0A176S7X2_9GAMM</name>
<evidence type="ECO:0000313" key="1">
    <source>
        <dbReference type="EMBL" id="OAD24097.1"/>
    </source>
</evidence>
<keyword evidence="2" id="KW-1185">Reference proteome</keyword>
<proteinExistence type="predicted"/>